<feature type="transmembrane region" description="Helical" evidence="1">
    <location>
        <begin position="127"/>
        <end position="147"/>
    </location>
</feature>
<dbReference type="AlphaFoldDB" id="A0A9D2HC71"/>
<organism evidence="2 3">
    <name type="scientific">Candidatus Mediterraneibacter pullicola</name>
    <dbReference type="NCBI Taxonomy" id="2838682"/>
    <lineage>
        <taxon>Bacteria</taxon>
        <taxon>Bacillati</taxon>
        <taxon>Bacillota</taxon>
        <taxon>Clostridia</taxon>
        <taxon>Lachnospirales</taxon>
        <taxon>Lachnospiraceae</taxon>
        <taxon>Mediterraneibacter</taxon>
    </lineage>
</organism>
<sequence>MSLMWAEWGQQILLAIVGLSSGVAVAGGLFSFIVELGVVADFADRTHTGERILLYESSVALGGILGNLLFLFKDEISEHMAAGAAGGGALGIFGIFAGIFVGCWSMALAEILNVFPVFMRRAKIVRYMTAFILSVAIGKGLGAWLFFFRGW</sequence>
<dbReference type="Pfam" id="PF13782">
    <property type="entry name" value="SpoVAB"/>
    <property type="match status" value="1"/>
</dbReference>
<dbReference type="EMBL" id="DXAK01000048">
    <property type="protein sequence ID" value="HJA07476.1"/>
    <property type="molecule type" value="Genomic_DNA"/>
</dbReference>
<reference evidence="2" key="2">
    <citation type="submission" date="2021-04" db="EMBL/GenBank/DDBJ databases">
        <authorList>
            <person name="Gilroy R."/>
        </authorList>
    </citation>
    <scope>NUCLEOTIDE SEQUENCE</scope>
    <source>
        <strain evidence="2">ChiSjej2B20-11307</strain>
    </source>
</reference>
<reference evidence="2" key="1">
    <citation type="journal article" date="2021" name="PeerJ">
        <title>Extensive microbial diversity within the chicken gut microbiome revealed by metagenomics and culture.</title>
        <authorList>
            <person name="Gilroy R."/>
            <person name="Ravi A."/>
            <person name="Getino M."/>
            <person name="Pursley I."/>
            <person name="Horton D.L."/>
            <person name="Alikhan N.F."/>
            <person name="Baker D."/>
            <person name="Gharbi K."/>
            <person name="Hall N."/>
            <person name="Watson M."/>
            <person name="Adriaenssens E.M."/>
            <person name="Foster-Nyarko E."/>
            <person name="Jarju S."/>
            <person name="Secka A."/>
            <person name="Antonio M."/>
            <person name="Oren A."/>
            <person name="Chaudhuri R.R."/>
            <person name="La Ragione R."/>
            <person name="Hildebrand F."/>
            <person name="Pallen M.J."/>
        </authorList>
    </citation>
    <scope>NUCLEOTIDE SEQUENCE</scope>
    <source>
        <strain evidence="2">ChiSjej2B20-11307</strain>
    </source>
</reference>
<feature type="transmembrane region" description="Helical" evidence="1">
    <location>
        <begin position="92"/>
        <end position="115"/>
    </location>
</feature>
<keyword evidence="1" id="KW-0812">Transmembrane</keyword>
<evidence type="ECO:0000256" key="1">
    <source>
        <dbReference type="SAM" id="Phobius"/>
    </source>
</evidence>
<evidence type="ECO:0000313" key="3">
    <source>
        <dbReference type="Proteomes" id="UP000824223"/>
    </source>
</evidence>
<proteinExistence type="predicted"/>
<dbReference type="Proteomes" id="UP000824223">
    <property type="component" value="Unassembled WGS sequence"/>
</dbReference>
<protein>
    <submittedName>
        <fullName evidence="2">Stage V sporulation protein AB</fullName>
    </submittedName>
</protein>
<comment type="caution">
    <text evidence="2">The sequence shown here is derived from an EMBL/GenBank/DDBJ whole genome shotgun (WGS) entry which is preliminary data.</text>
</comment>
<feature type="transmembrane region" description="Helical" evidence="1">
    <location>
        <begin position="12"/>
        <end position="40"/>
    </location>
</feature>
<dbReference type="InterPro" id="IPR020144">
    <property type="entry name" value="SpoVAB"/>
</dbReference>
<accession>A0A9D2HC71</accession>
<keyword evidence="1" id="KW-0472">Membrane</keyword>
<gene>
    <name evidence="2" type="ORF">H9798_10115</name>
</gene>
<name>A0A9D2HC71_9FIRM</name>
<evidence type="ECO:0000313" key="2">
    <source>
        <dbReference type="EMBL" id="HJA07476.1"/>
    </source>
</evidence>
<keyword evidence="1" id="KW-1133">Transmembrane helix</keyword>
<feature type="transmembrane region" description="Helical" evidence="1">
    <location>
        <begin position="52"/>
        <end position="72"/>
    </location>
</feature>